<protein>
    <submittedName>
        <fullName evidence="1">Uncharacterized protein</fullName>
    </submittedName>
</protein>
<sequence>MLFWPFQLECPRVRQQEQGILHAAVATILGGLVHLIEDDARIGHACHDQTFHDGPEFGIAKDMVSAGQG</sequence>
<dbReference type="EMBL" id="QYAZ01000001">
    <property type="protein sequence ID" value="KAB8125038.1"/>
    <property type="molecule type" value="Genomic_DNA"/>
</dbReference>
<comment type="caution">
    <text evidence="1">The sequence shown here is derived from an EMBL/GenBank/DDBJ whole genome shotgun (WGS) entry which is preliminary data.</text>
</comment>
<evidence type="ECO:0000313" key="2">
    <source>
        <dbReference type="Proteomes" id="UP000427842"/>
    </source>
</evidence>
<evidence type="ECO:0000313" key="1">
    <source>
        <dbReference type="EMBL" id="KAB8125038.1"/>
    </source>
</evidence>
<dbReference type="Proteomes" id="UP000427842">
    <property type="component" value="Unassembled WGS sequence"/>
</dbReference>
<keyword evidence="2" id="KW-1185">Reference proteome</keyword>
<proteinExistence type="predicted"/>
<name>A0ABQ6W0V1_9PROT</name>
<dbReference type="RefSeq" id="WP_153471433.1">
    <property type="nucleotide sequence ID" value="NZ_QYAZ01000001.1"/>
</dbReference>
<organism evidence="1 2">
    <name type="scientific">Komagataeibacter medellinensis</name>
    <dbReference type="NCBI Taxonomy" id="1177712"/>
    <lineage>
        <taxon>Bacteria</taxon>
        <taxon>Pseudomonadati</taxon>
        <taxon>Pseudomonadota</taxon>
        <taxon>Alphaproteobacteria</taxon>
        <taxon>Acetobacterales</taxon>
        <taxon>Acetobacteraceae</taxon>
        <taxon>Komagataeibacter</taxon>
    </lineage>
</organism>
<accession>A0ABQ6W0V1</accession>
<reference evidence="1 2" key="1">
    <citation type="submission" date="2018-09" db="EMBL/GenBank/DDBJ databases">
        <title>Genome sequence and characterization of the bcs clusters for the production of nanocellulose from the low pH resistant strain Komagataeibacter medellinensis ID13488.</title>
        <authorList>
            <person name="Hernandez-Arriaga A.M."/>
            <person name="Del Cerro C."/>
            <person name="Urbina L."/>
            <person name="Eceiza A."/>
            <person name="Retegi A."/>
            <person name="Prieto M.A."/>
        </authorList>
    </citation>
    <scope>NUCLEOTIDE SEQUENCE [LARGE SCALE GENOMIC DNA]</scope>
    <source>
        <strain evidence="1 2">ID13488</strain>
    </source>
</reference>
<gene>
    <name evidence="1" type="ORF">D3W54_13475</name>
</gene>